<feature type="compositionally biased region" description="Basic residues" evidence="1">
    <location>
        <begin position="399"/>
        <end position="411"/>
    </location>
</feature>
<dbReference type="Proteomes" id="UP000663193">
    <property type="component" value="Chromosome 9"/>
</dbReference>
<feature type="compositionally biased region" description="Basic and acidic residues" evidence="1">
    <location>
        <begin position="76"/>
        <end position="103"/>
    </location>
</feature>
<accession>A0A7U2F6Z9</accession>
<feature type="region of interest" description="Disordered" evidence="1">
    <location>
        <begin position="374"/>
        <end position="501"/>
    </location>
</feature>
<proteinExistence type="predicted"/>
<dbReference type="VEuPathDB" id="FungiDB:JI435_144260"/>
<evidence type="ECO:0000256" key="1">
    <source>
        <dbReference type="SAM" id="MobiDB-lite"/>
    </source>
</evidence>
<dbReference type="KEGG" id="pno:SNOG_14426"/>
<feature type="region of interest" description="Disordered" evidence="1">
    <location>
        <begin position="117"/>
        <end position="172"/>
    </location>
</feature>
<reference evidence="3" key="1">
    <citation type="journal article" date="2021" name="BMC Genomics">
        <title>Chromosome-level genome assembly and manually-curated proteome of model necrotroph Parastagonospora nodorum Sn15 reveals a genome-wide trove of candidate effector homologs, and redundancy of virulence-related functions within an accessory chromosome.</title>
        <authorList>
            <person name="Bertazzoni S."/>
            <person name="Jones D.A.B."/>
            <person name="Phan H.T."/>
            <person name="Tan K.-C."/>
            <person name="Hane J.K."/>
        </authorList>
    </citation>
    <scope>NUCLEOTIDE SEQUENCE [LARGE SCALE GENOMIC DNA]</scope>
    <source>
        <strain evidence="3">SN15 / ATCC MYA-4574 / FGSC 10173)</strain>
    </source>
</reference>
<feature type="compositionally biased region" description="Acidic residues" evidence="1">
    <location>
        <begin position="378"/>
        <end position="392"/>
    </location>
</feature>
<evidence type="ECO:0000313" key="3">
    <source>
        <dbReference type="Proteomes" id="UP000663193"/>
    </source>
</evidence>
<feature type="compositionally biased region" description="Low complexity" evidence="1">
    <location>
        <begin position="53"/>
        <end position="69"/>
    </location>
</feature>
<evidence type="ECO:0000313" key="2">
    <source>
        <dbReference type="EMBL" id="QRC99517.1"/>
    </source>
</evidence>
<sequence length="642" mass="70912">MSKRPASPSSVIESPASKKQKINETIAQPIATAPTPGEITATRPQPADTTDIAKAPEVAGPVAPPVTTYKVKKANKKETKAKVDPKPKKETTLKEPKVKKEKVVKVRATPAVPTVQDAFIPWTPDDAQLPKPKNNGWWGIKPVSGDPRPHPDQPSARSSNGATNPPMYEDRGFRFKRGSRYVKYFGPIKPDGADDGPDLDQEDLLILKLVDMRSEIKGKKGVPKDVPVVPKRTAEPYFCEHGKPKDWNDKQALKALNDRRTQAIDRVSRDAPWTKSEREYLSELLTGHPDASIWELTELHNDHFMEKEVVMTIGFELSEGRTVESVRHEYVTYKPLYDQGGVPVTRWSRNKSEQGERIDKKMIAKFGKPGRVMKVAGDEDDSGSDDAADEGAEAVKISTPKKKRTKKSPVKKTKDAELTVKAAIEMTKQPKLNDSDEELLQLAGLDDPEQIRTSPPGSLPPNSPLRTRAFSWSSGSSLSDVPSDLHTPGNSPILKSKTPSKDQGTLVDVLTWISDAHLSDQPADLESPGTQDFKAALTTLNVESVATVVTEEQLKAVEPVVPIETLVEQVITIQEDADEQMEYSNEKQTLAKDFIPETKDSPQEPIEEVVSPVLSLELKPAPTPRAIRDIVIDEDYDDDDEL</sequence>
<organism evidence="2 3">
    <name type="scientific">Phaeosphaeria nodorum (strain SN15 / ATCC MYA-4574 / FGSC 10173)</name>
    <name type="common">Glume blotch fungus</name>
    <name type="synonym">Parastagonospora nodorum</name>
    <dbReference type="NCBI Taxonomy" id="321614"/>
    <lineage>
        <taxon>Eukaryota</taxon>
        <taxon>Fungi</taxon>
        <taxon>Dikarya</taxon>
        <taxon>Ascomycota</taxon>
        <taxon>Pezizomycotina</taxon>
        <taxon>Dothideomycetes</taxon>
        <taxon>Pleosporomycetidae</taxon>
        <taxon>Pleosporales</taxon>
        <taxon>Pleosporineae</taxon>
        <taxon>Phaeosphaeriaceae</taxon>
        <taxon>Parastagonospora</taxon>
    </lineage>
</organism>
<feature type="region of interest" description="Disordered" evidence="1">
    <location>
        <begin position="1"/>
        <end position="103"/>
    </location>
</feature>
<dbReference type="RefSeq" id="XP_001804613.1">
    <property type="nucleotide sequence ID" value="XM_001804561.1"/>
</dbReference>
<keyword evidence="3" id="KW-1185">Reference proteome</keyword>
<gene>
    <name evidence="2" type="ORF">JI435_144260</name>
</gene>
<dbReference type="OrthoDB" id="3786150at2759"/>
<dbReference type="AlphaFoldDB" id="A0A7U2F6Z9"/>
<dbReference type="EMBL" id="CP069031">
    <property type="protein sequence ID" value="QRC99517.1"/>
    <property type="molecule type" value="Genomic_DNA"/>
</dbReference>
<name>A0A7U2F6Z9_PHANO</name>
<protein>
    <submittedName>
        <fullName evidence="2">Uncharacterized protein</fullName>
    </submittedName>
</protein>
<dbReference type="OMA" id="SIQHEFR"/>
<feature type="compositionally biased region" description="Low complexity" evidence="1">
    <location>
        <begin position="471"/>
        <end position="482"/>
    </location>
</feature>